<dbReference type="Pfam" id="PF00754">
    <property type="entry name" value="F5_F8_type_C"/>
    <property type="match status" value="1"/>
</dbReference>
<evidence type="ECO:0000313" key="5">
    <source>
        <dbReference type="EMBL" id="PFX34045.1"/>
    </source>
</evidence>
<dbReference type="Gene3D" id="3.50.4.10">
    <property type="entry name" value="Hepatocyte Growth Factor"/>
    <property type="match status" value="1"/>
</dbReference>
<feature type="disulfide bond" evidence="1">
    <location>
        <begin position="162"/>
        <end position="171"/>
    </location>
</feature>
<dbReference type="PROSITE" id="PS01186">
    <property type="entry name" value="EGF_2"/>
    <property type="match status" value="1"/>
</dbReference>
<dbReference type="PANTHER" id="PTHR24543">
    <property type="entry name" value="MULTICOPPER OXIDASE-RELATED"/>
    <property type="match status" value="1"/>
</dbReference>
<dbReference type="SMART" id="SM00181">
    <property type="entry name" value="EGF"/>
    <property type="match status" value="1"/>
</dbReference>
<dbReference type="SUPFAM" id="SSF57196">
    <property type="entry name" value="EGF/Laminin"/>
    <property type="match status" value="1"/>
</dbReference>
<keyword evidence="1" id="KW-0245">EGF-like domain</keyword>
<dbReference type="InterPro" id="IPR000742">
    <property type="entry name" value="EGF"/>
</dbReference>
<comment type="caution">
    <text evidence="5">The sequence shown here is derived from an EMBL/GenBank/DDBJ whole genome shotgun (WGS) entry which is preliminary data.</text>
</comment>
<dbReference type="InterPro" id="IPR008979">
    <property type="entry name" value="Galactose-bd-like_sf"/>
</dbReference>
<feature type="domain" description="Apple" evidence="4">
    <location>
        <begin position="55"/>
        <end position="131"/>
    </location>
</feature>
<dbReference type="EMBL" id="LSMT01000007">
    <property type="protein sequence ID" value="PFX34045.1"/>
    <property type="molecule type" value="Genomic_DNA"/>
</dbReference>
<proteinExistence type="predicted"/>
<reference evidence="6" key="1">
    <citation type="journal article" date="2017" name="bioRxiv">
        <title>Comparative analysis of the genomes of Stylophora pistillata and Acropora digitifera provides evidence for extensive differences between species of corals.</title>
        <authorList>
            <person name="Voolstra C.R."/>
            <person name="Li Y."/>
            <person name="Liew Y.J."/>
            <person name="Baumgarten S."/>
            <person name="Zoccola D."/>
            <person name="Flot J.-F."/>
            <person name="Tambutte S."/>
            <person name="Allemand D."/>
            <person name="Aranda M."/>
        </authorList>
    </citation>
    <scope>NUCLEOTIDE SEQUENCE [LARGE SCALE GENOMIC DNA]</scope>
</reference>
<keyword evidence="1" id="KW-1015">Disulfide bond</keyword>
<keyword evidence="6" id="KW-1185">Reference proteome</keyword>
<name>A0A2B4T076_STYPI</name>
<feature type="domain" description="F5/8 type C" evidence="2">
    <location>
        <begin position="171"/>
        <end position="311"/>
    </location>
</feature>
<dbReference type="InterPro" id="IPR003609">
    <property type="entry name" value="Pan_app"/>
</dbReference>
<dbReference type="Gene3D" id="2.10.25.10">
    <property type="entry name" value="Laminin"/>
    <property type="match status" value="1"/>
</dbReference>
<dbReference type="CDD" id="cd00054">
    <property type="entry name" value="EGF_CA"/>
    <property type="match status" value="1"/>
</dbReference>
<dbReference type="OrthoDB" id="5957927at2759"/>
<evidence type="ECO:0000259" key="3">
    <source>
        <dbReference type="PROSITE" id="PS50026"/>
    </source>
</evidence>
<dbReference type="PROSITE" id="PS00022">
    <property type="entry name" value="EGF_1"/>
    <property type="match status" value="1"/>
</dbReference>
<dbReference type="AlphaFoldDB" id="A0A2B4T076"/>
<evidence type="ECO:0000313" key="6">
    <source>
        <dbReference type="Proteomes" id="UP000225706"/>
    </source>
</evidence>
<protein>
    <submittedName>
        <fullName evidence="5">Neuropilin-2</fullName>
    </submittedName>
</protein>
<dbReference type="Pfam" id="PF00008">
    <property type="entry name" value="EGF"/>
    <property type="match status" value="1"/>
</dbReference>
<dbReference type="PROSITE" id="PS50948">
    <property type="entry name" value="PAN"/>
    <property type="match status" value="1"/>
</dbReference>
<accession>A0A2B4T076</accession>
<dbReference type="Gene3D" id="2.60.120.260">
    <property type="entry name" value="Galactose-binding domain-like"/>
    <property type="match status" value="1"/>
</dbReference>
<feature type="domain" description="EGF-like" evidence="3">
    <location>
        <begin position="137"/>
        <end position="172"/>
    </location>
</feature>
<dbReference type="Pfam" id="PF00024">
    <property type="entry name" value="PAN_1"/>
    <property type="match status" value="1"/>
</dbReference>
<evidence type="ECO:0000259" key="2">
    <source>
        <dbReference type="PROSITE" id="PS50022"/>
    </source>
</evidence>
<evidence type="ECO:0000256" key="1">
    <source>
        <dbReference type="PROSITE-ProRule" id="PRU00076"/>
    </source>
</evidence>
<organism evidence="5 6">
    <name type="scientific">Stylophora pistillata</name>
    <name type="common">Smooth cauliflower coral</name>
    <dbReference type="NCBI Taxonomy" id="50429"/>
    <lineage>
        <taxon>Eukaryota</taxon>
        <taxon>Metazoa</taxon>
        <taxon>Cnidaria</taxon>
        <taxon>Anthozoa</taxon>
        <taxon>Hexacorallia</taxon>
        <taxon>Scleractinia</taxon>
        <taxon>Astrocoeniina</taxon>
        <taxon>Pocilloporidae</taxon>
        <taxon>Stylophora</taxon>
    </lineage>
</organism>
<dbReference type="PROSITE" id="PS50022">
    <property type="entry name" value="FA58C_3"/>
    <property type="match status" value="1"/>
</dbReference>
<sequence>MNKGSGKVFGFRQEHDESIGRGHVIHSSPEMSPYLEFVLLQAFLFSKITAGSNVCSSSVPDIDYVLTGHVIRTLKLKTFESCTFSCEIEPKCFSINYVSSQGTCELNRATKDFFPGDVVKQNGAFYLDMVVRQFHRDRDPCESMRCENGGTCVVSPTLKCNCPDGYTGLRCQNLQQLGMESGDIPNDHIESSTFLVDNQAWKGRLNGNSCWRPAQSKNTEHIKVTFVSEKTVFAIATQGSPDNNFWIESYTLQYFADGSLKDTKKVYQANKDGTSIAINKFSQALQNVKWIRIHPRAWHSYIALRLEVYGY</sequence>
<dbReference type="PROSITE" id="PS50026">
    <property type="entry name" value="EGF_3"/>
    <property type="match status" value="1"/>
</dbReference>
<evidence type="ECO:0000259" key="4">
    <source>
        <dbReference type="PROSITE" id="PS50948"/>
    </source>
</evidence>
<dbReference type="Proteomes" id="UP000225706">
    <property type="component" value="Unassembled WGS sequence"/>
</dbReference>
<dbReference type="SUPFAM" id="SSF49785">
    <property type="entry name" value="Galactose-binding domain-like"/>
    <property type="match status" value="1"/>
</dbReference>
<dbReference type="InterPro" id="IPR000421">
    <property type="entry name" value="FA58C"/>
</dbReference>
<dbReference type="CDD" id="cd00057">
    <property type="entry name" value="FA58C"/>
    <property type="match status" value="1"/>
</dbReference>
<comment type="caution">
    <text evidence="1">Lacks conserved residue(s) required for the propagation of feature annotation.</text>
</comment>
<gene>
    <name evidence="5" type="primary">NRP2</name>
    <name evidence="5" type="ORF">AWC38_SpisGene1128</name>
</gene>